<evidence type="ECO:0000256" key="1">
    <source>
        <dbReference type="SAM" id="MobiDB-lite"/>
    </source>
</evidence>
<protein>
    <recommendedName>
        <fullName evidence="2">Transposase (putative) gypsy type domain-containing protein</fullName>
    </recommendedName>
</protein>
<dbReference type="Pfam" id="PF04195">
    <property type="entry name" value="Transposase_28"/>
    <property type="match status" value="1"/>
</dbReference>
<comment type="caution">
    <text evidence="3">The sequence shown here is derived from an EMBL/GenBank/DDBJ whole genome shotgun (WGS) entry which is preliminary data.</text>
</comment>
<gene>
    <name evidence="3" type="ORF">CEURO_LOCUS16803</name>
</gene>
<dbReference type="OrthoDB" id="1321796at2759"/>
<dbReference type="EMBL" id="CAMAPE010000047">
    <property type="protein sequence ID" value="CAH9105096.1"/>
    <property type="molecule type" value="Genomic_DNA"/>
</dbReference>
<name>A0A9P0ZKJ4_CUSEU</name>
<evidence type="ECO:0000313" key="3">
    <source>
        <dbReference type="EMBL" id="CAH9105096.1"/>
    </source>
</evidence>
<feature type="compositionally biased region" description="Low complexity" evidence="1">
    <location>
        <begin position="380"/>
        <end position="392"/>
    </location>
</feature>
<feature type="domain" description="Transposase (putative) gypsy type" evidence="2">
    <location>
        <begin position="162"/>
        <end position="221"/>
    </location>
</feature>
<reference evidence="3" key="1">
    <citation type="submission" date="2022-07" db="EMBL/GenBank/DDBJ databases">
        <authorList>
            <person name="Macas J."/>
            <person name="Novak P."/>
            <person name="Neumann P."/>
        </authorList>
    </citation>
    <scope>NUCLEOTIDE SEQUENCE</scope>
</reference>
<dbReference type="InterPro" id="IPR007321">
    <property type="entry name" value="Transposase_28"/>
</dbReference>
<dbReference type="AlphaFoldDB" id="A0A9P0ZKJ4"/>
<proteinExistence type="predicted"/>
<feature type="region of interest" description="Disordered" evidence="1">
    <location>
        <begin position="35"/>
        <end position="66"/>
    </location>
</feature>
<dbReference type="Proteomes" id="UP001152484">
    <property type="component" value="Unassembled WGS sequence"/>
</dbReference>
<accession>A0A9P0ZKJ4</accession>
<evidence type="ECO:0000259" key="2">
    <source>
        <dbReference type="Pfam" id="PF04195"/>
    </source>
</evidence>
<feature type="compositionally biased region" description="Basic and acidic residues" evidence="1">
    <location>
        <begin position="400"/>
        <end position="409"/>
    </location>
</feature>
<feature type="compositionally biased region" description="Acidic residues" evidence="1">
    <location>
        <begin position="44"/>
        <end position="54"/>
    </location>
</feature>
<feature type="region of interest" description="Disordered" evidence="1">
    <location>
        <begin position="374"/>
        <end position="443"/>
    </location>
</feature>
<keyword evidence="4" id="KW-1185">Reference proteome</keyword>
<sequence>MMKILNEEYYPYDDEPSAKSLDYEVVEEFCEELENLSSFKSGEQDDEGDEDEESASSSGGGDVGVSRTADRASTFAAIPCPKPVYAVKGVAVPKRVRRPKKGPAFSYLDLSNIFIIRPHSNTGEYLVAQMYVGPFGRVRAPSPTDHVLNPPPGYFGVYPISFAKGLRFPLHPFITEYLDMVGLPPALLTPNSYSLIVGFLLRCAELDFRPTTALFMNLYQIGRGSHQNCACYATLQQLPKKRSFTYLSSSIHGWKSKFVFMSLGEGGVEFPFVGHSGRFNLHDTPKSSTLDAQVEAFLKGGPRSVKTYITEYKMAALGFVRYFVYGDKDDDVELWPKMTTTYEEADGPDLGVPAEDDGFVMDRMSFMKRAQLKASEELKAQQPATAPATKPLVQPKKKRPTDEVQKKLTEAGLKPTKKPKRASPAGDAGTLAVPSGDEGGSNADALVDLTSGPPSTVVSNLPPAAAATRKKGSGRELVIGTYKFEVEYPVKGGLFNEIVDGHEVISQAIPDEDGAYLKKLGNVNMYDGGMDHIVQVSFPLSASSSSSFLYYASASSNHCFPAGCLYVDGEQQKATKGDCLIEANRGEGGFGR</sequence>
<evidence type="ECO:0000313" key="4">
    <source>
        <dbReference type="Proteomes" id="UP001152484"/>
    </source>
</evidence>
<organism evidence="3 4">
    <name type="scientific">Cuscuta europaea</name>
    <name type="common">European dodder</name>
    <dbReference type="NCBI Taxonomy" id="41803"/>
    <lineage>
        <taxon>Eukaryota</taxon>
        <taxon>Viridiplantae</taxon>
        <taxon>Streptophyta</taxon>
        <taxon>Embryophyta</taxon>
        <taxon>Tracheophyta</taxon>
        <taxon>Spermatophyta</taxon>
        <taxon>Magnoliopsida</taxon>
        <taxon>eudicotyledons</taxon>
        <taxon>Gunneridae</taxon>
        <taxon>Pentapetalae</taxon>
        <taxon>asterids</taxon>
        <taxon>lamiids</taxon>
        <taxon>Solanales</taxon>
        <taxon>Convolvulaceae</taxon>
        <taxon>Cuscuteae</taxon>
        <taxon>Cuscuta</taxon>
        <taxon>Cuscuta subgen. Cuscuta</taxon>
    </lineage>
</organism>